<dbReference type="EMBL" id="UYRS01018355">
    <property type="protein sequence ID" value="VDK33608.1"/>
    <property type="molecule type" value="Genomic_DNA"/>
</dbReference>
<evidence type="ECO:0000313" key="6">
    <source>
        <dbReference type="WBParaSite" id="TASK_0000454301-mRNA-1"/>
    </source>
</evidence>
<organism evidence="6">
    <name type="scientific">Taenia asiatica</name>
    <name type="common">Asian tapeworm</name>
    <dbReference type="NCBI Taxonomy" id="60517"/>
    <lineage>
        <taxon>Eukaryota</taxon>
        <taxon>Metazoa</taxon>
        <taxon>Spiralia</taxon>
        <taxon>Lophotrochozoa</taxon>
        <taxon>Platyhelminthes</taxon>
        <taxon>Cestoda</taxon>
        <taxon>Eucestoda</taxon>
        <taxon>Cyclophyllidea</taxon>
        <taxon>Taeniidae</taxon>
        <taxon>Taenia</taxon>
    </lineage>
</organism>
<keyword evidence="5" id="KW-1185">Reference proteome</keyword>
<sequence length="260" mass="30039">MKLLDNLELETLTVQLSRGSRRYALDVKLESYSCKMVTEEKRQFKKLLARLEAEGLQESCLKLSSSRTLRGFRELTGEALDRETFKMSTFQAELDANSQPLNRSRTTSCCSEGDSADSQPKSQHPFISAKELFCLMSTITLSFDSTYDFLNANSEDFCLEPELAVVRNYISRLCSIYVDKYEALAPKLWNAIDVEILPHRCVIYSYKPNHSTDPYSGRCLASFNYFFFNRNLRRILFFSLCVQNEPPVDDLYEDDMQDLF</sequence>
<dbReference type="AlphaFoldDB" id="A0A0R3W3M9"/>
<evidence type="ECO:0000313" key="5">
    <source>
        <dbReference type="Proteomes" id="UP000282613"/>
    </source>
</evidence>
<proteinExistence type="inferred from homology"/>
<evidence type="ECO:0000256" key="1">
    <source>
        <dbReference type="ARBA" id="ARBA00006231"/>
    </source>
</evidence>
<dbReference type="GO" id="GO:0005634">
    <property type="term" value="C:nucleus"/>
    <property type="evidence" value="ECO:0007669"/>
    <property type="project" value="TreeGrafter"/>
</dbReference>
<dbReference type="STRING" id="60517.A0A0R3W3M9"/>
<dbReference type="GO" id="GO:0016480">
    <property type="term" value="P:negative regulation of transcription by RNA polymerase III"/>
    <property type="evidence" value="ECO:0007669"/>
    <property type="project" value="InterPro"/>
</dbReference>
<dbReference type="WBParaSite" id="TASK_0000454301-mRNA-1">
    <property type="protein sequence ID" value="TASK_0000454301-mRNA-1"/>
    <property type="gene ID" value="TASK_0000454301"/>
</dbReference>
<dbReference type="PANTHER" id="PTHR22504:SF0">
    <property type="entry name" value="REPRESSOR OF RNA POLYMERASE III TRANSCRIPTION MAF1 HOMOLOG"/>
    <property type="match status" value="1"/>
</dbReference>
<evidence type="ECO:0000256" key="2">
    <source>
        <dbReference type="ARBA" id="ARBA00020829"/>
    </source>
</evidence>
<protein>
    <recommendedName>
        <fullName evidence="2">Repressor of RNA polymerase III transcription MAF1 homolog</fullName>
    </recommendedName>
</protein>
<dbReference type="PANTHER" id="PTHR22504">
    <property type="entry name" value="REPRESSOR OF RNA POLYMERASE III TRANSCRIPTION MAF1"/>
    <property type="match status" value="1"/>
</dbReference>
<evidence type="ECO:0000313" key="4">
    <source>
        <dbReference type="EMBL" id="VDK33608.1"/>
    </source>
</evidence>
<reference evidence="6" key="1">
    <citation type="submission" date="2017-02" db="UniProtKB">
        <authorList>
            <consortium name="WormBaseParasite"/>
        </authorList>
    </citation>
    <scope>IDENTIFICATION</scope>
</reference>
<dbReference type="InterPro" id="IPR015257">
    <property type="entry name" value="Maf1"/>
</dbReference>
<dbReference type="Proteomes" id="UP000282613">
    <property type="component" value="Unassembled WGS sequence"/>
</dbReference>
<comment type="similarity">
    <text evidence="1">Belongs to the MAF1 family.</text>
</comment>
<name>A0A0R3W3M9_TAEAS</name>
<evidence type="ECO:0000256" key="3">
    <source>
        <dbReference type="SAM" id="MobiDB-lite"/>
    </source>
</evidence>
<accession>A0A0R3W3M9</accession>
<dbReference type="GO" id="GO:0000994">
    <property type="term" value="F:RNA polymerase III core binding"/>
    <property type="evidence" value="ECO:0007669"/>
    <property type="project" value="TreeGrafter"/>
</dbReference>
<feature type="region of interest" description="Disordered" evidence="3">
    <location>
        <begin position="97"/>
        <end position="122"/>
    </location>
</feature>
<dbReference type="Gene3D" id="3.40.1000.50">
    <property type="entry name" value="Repressor of RNA polymerase III transcription Maf1"/>
    <property type="match status" value="1"/>
</dbReference>
<reference evidence="4 5" key="2">
    <citation type="submission" date="2018-11" db="EMBL/GenBank/DDBJ databases">
        <authorList>
            <consortium name="Pathogen Informatics"/>
        </authorList>
    </citation>
    <scope>NUCLEOTIDE SEQUENCE [LARGE SCALE GENOMIC DNA]</scope>
</reference>
<dbReference type="InterPro" id="IPR038564">
    <property type="entry name" value="Maf1_sf"/>
</dbReference>
<dbReference type="Pfam" id="PF09174">
    <property type="entry name" value="Maf1"/>
    <property type="match status" value="1"/>
</dbReference>
<gene>
    <name evidence="4" type="ORF">TASK_LOCUS4544</name>
</gene>
<dbReference type="OrthoDB" id="277029at2759"/>